<dbReference type="InterPro" id="IPR036894">
    <property type="entry name" value="YbaB-like_sf"/>
</dbReference>
<comment type="subunit">
    <text evidence="2">Homodimer.</text>
</comment>
<dbReference type="Gene3D" id="3.30.1310.10">
    <property type="entry name" value="Nucleoid-associated protein YbaB-like domain"/>
    <property type="match status" value="1"/>
</dbReference>
<organism evidence="3">
    <name type="scientific">candidate division WOR-3 bacterium</name>
    <dbReference type="NCBI Taxonomy" id="2052148"/>
    <lineage>
        <taxon>Bacteria</taxon>
        <taxon>Bacteria division WOR-3</taxon>
    </lineage>
</organism>
<comment type="caution">
    <text evidence="3">The sequence shown here is derived from an EMBL/GenBank/DDBJ whole genome shotgun (WGS) entry which is preliminary data.</text>
</comment>
<evidence type="ECO:0000313" key="3">
    <source>
        <dbReference type="EMBL" id="HHS62918.1"/>
    </source>
</evidence>
<keyword evidence="2" id="KW-0963">Cytoplasm</keyword>
<accession>A0A7C6AG16</accession>
<dbReference type="SUPFAM" id="SSF82607">
    <property type="entry name" value="YbaB-like"/>
    <property type="match status" value="1"/>
</dbReference>
<dbReference type="GO" id="GO:0005829">
    <property type="term" value="C:cytosol"/>
    <property type="evidence" value="ECO:0007669"/>
    <property type="project" value="TreeGrafter"/>
</dbReference>
<dbReference type="PANTHER" id="PTHR33449">
    <property type="entry name" value="NUCLEOID-ASSOCIATED PROTEIN YBAB"/>
    <property type="match status" value="1"/>
</dbReference>
<dbReference type="PANTHER" id="PTHR33449:SF1">
    <property type="entry name" value="NUCLEOID-ASSOCIATED PROTEIN YBAB"/>
    <property type="match status" value="1"/>
</dbReference>
<dbReference type="GO" id="GO:0043590">
    <property type="term" value="C:bacterial nucleoid"/>
    <property type="evidence" value="ECO:0007669"/>
    <property type="project" value="UniProtKB-UniRule"/>
</dbReference>
<dbReference type="InterPro" id="IPR004401">
    <property type="entry name" value="YbaB/EbfC"/>
</dbReference>
<dbReference type="NCBIfam" id="TIGR00103">
    <property type="entry name" value="DNA_YbaB_EbfC"/>
    <property type="match status" value="1"/>
</dbReference>
<reference evidence="3" key="1">
    <citation type="journal article" date="2020" name="mSystems">
        <title>Genome- and Community-Level Interaction Insights into Carbon Utilization and Element Cycling Functions of Hydrothermarchaeota in Hydrothermal Sediment.</title>
        <authorList>
            <person name="Zhou Z."/>
            <person name="Liu Y."/>
            <person name="Xu W."/>
            <person name="Pan J."/>
            <person name="Luo Z.H."/>
            <person name="Li M."/>
        </authorList>
    </citation>
    <scope>NUCLEOTIDE SEQUENCE [LARGE SCALE GENOMIC DNA]</scope>
    <source>
        <strain evidence="3">SpSt-783</strain>
    </source>
</reference>
<gene>
    <name evidence="3" type="ORF">ENV70_04810</name>
</gene>
<proteinExistence type="inferred from homology"/>
<dbReference type="EMBL" id="DTHJ01000097">
    <property type="protein sequence ID" value="HHS62918.1"/>
    <property type="molecule type" value="Genomic_DNA"/>
</dbReference>
<comment type="subcellular location">
    <subcellularLocation>
        <location evidence="2">Cytoplasm</location>
        <location evidence="2">Nucleoid</location>
    </subcellularLocation>
</comment>
<comment type="function">
    <text evidence="2">Binds to DNA and alters its conformation. May be involved in regulation of gene expression, nucleoid organization and DNA protection.</text>
</comment>
<protein>
    <recommendedName>
        <fullName evidence="2">Nucleoid-associated protein ENV70_04810</fullName>
    </recommendedName>
</protein>
<dbReference type="HAMAP" id="MF_00274">
    <property type="entry name" value="DNA_YbaB_EbfC"/>
    <property type="match status" value="1"/>
</dbReference>
<dbReference type="Pfam" id="PF02575">
    <property type="entry name" value="YbaB_DNA_bd"/>
    <property type="match status" value="1"/>
</dbReference>
<evidence type="ECO:0000256" key="1">
    <source>
        <dbReference type="ARBA" id="ARBA00023125"/>
    </source>
</evidence>
<evidence type="ECO:0000256" key="2">
    <source>
        <dbReference type="HAMAP-Rule" id="MF_00274"/>
    </source>
</evidence>
<keyword evidence="1 2" id="KW-0238">DNA-binding</keyword>
<sequence length="93" mass="10490">MKDIFRQALKLQEKLKEELKKIRVEGSAGGGMVKIEMDGEQNVLSVKIEPQIIEEKDINMLQDLIVAAFNDAQNKVKEKVQESISSLTGLPFF</sequence>
<dbReference type="GO" id="GO:0003677">
    <property type="term" value="F:DNA binding"/>
    <property type="evidence" value="ECO:0007669"/>
    <property type="project" value="UniProtKB-UniRule"/>
</dbReference>
<name>A0A7C6AG16_UNCW3</name>
<dbReference type="PIRSF" id="PIRSF004555">
    <property type="entry name" value="UCP004555"/>
    <property type="match status" value="1"/>
</dbReference>
<comment type="similarity">
    <text evidence="2">Belongs to the YbaB/EbfC family.</text>
</comment>
<dbReference type="AlphaFoldDB" id="A0A7C6AG16"/>